<dbReference type="SMART" id="SM00710">
    <property type="entry name" value="PbH1"/>
    <property type="match status" value="6"/>
</dbReference>
<reference evidence="1 2" key="1">
    <citation type="submission" date="2015-03" db="EMBL/GenBank/DDBJ databases">
        <title>Genome assembly of Sandaracinus amylolyticus DSM 53668.</title>
        <authorList>
            <person name="Sharma G."/>
            <person name="Subramanian S."/>
        </authorList>
    </citation>
    <scope>NUCLEOTIDE SEQUENCE [LARGE SCALE GENOMIC DNA]</scope>
    <source>
        <strain evidence="1 2">DSM 53668</strain>
    </source>
</reference>
<dbReference type="InterPro" id="IPR011050">
    <property type="entry name" value="Pectin_lyase_fold/virulence"/>
</dbReference>
<sequence>MQRSTSLALVALGLASACGGPETYCDAESLTGALEAAGPGDVVHVGSCRFPASVVIPPGVTLVGEGGDSVLESAGDAPVVEFAQGTGAVLRRLRVEVHDGGYGVRASGDGDVTVERVTISVMRGVGVGVQDRRRVALREVTFEGPIDAGNAAFAPTTRSDTATYGVIAIDVGSADDAESGVHVEASRFAGFALGAVAVDGGRLTWTDLDADRDSDGLDDVDVQNVRGAAIAVFDAAAELHGVEIASMLSGLELPGVAVAAVSSPALLDGVWIADGDGFGVFGADSTLTFRGVTIADMGLAGVRAQRAVIDADALTIERAGGAGILAVDSGSVVLRHTTLRAQREAVLFDGAGTAHDMGDGLTLWRSNVVAPESAIDLTLEDVVLEDNARVGLLVDAGGTEATIAIDGVTARAQGGAFGVVAQDTILPSGWDDAIMRQDAAIANDRSVDRRLEIAGIIMPPAIPPASL</sequence>
<protein>
    <recommendedName>
        <fullName evidence="3">Right handed beta helix domain-containing protein</fullName>
    </recommendedName>
</protein>
<dbReference type="Proteomes" id="UP000034883">
    <property type="component" value="Chromosome"/>
</dbReference>
<organism evidence="1 2">
    <name type="scientific">Sandaracinus amylolyticus</name>
    <dbReference type="NCBI Taxonomy" id="927083"/>
    <lineage>
        <taxon>Bacteria</taxon>
        <taxon>Pseudomonadati</taxon>
        <taxon>Myxococcota</taxon>
        <taxon>Polyangia</taxon>
        <taxon>Polyangiales</taxon>
        <taxon>Sandaracinaceae</taxon>
        <taxon>Sandaracinus</taxon>
    </lineage>
</organism>
<dbReference type="Gene3D" id="2.160.20.10">
    <property type="entry name" value="Single-stranded right-handed beta-helix, Pectin lyase-like"/>
    <property type="match status" value="1"/>
</dbReference>
<evidence type="ECO:0008006" key="3">
    <source>
        <dbReference type="Google" id="ProtNLM"/>
    </source>
</evidence>
<dbReference type="PROSITE" id="PS51257">
    <property type="entry name" value="PROKAR_LIPOPROTEIN"/>
    <property type="match status" value="1"/>
</dbReference>
<dbReference type="STRING" id="927083.DB32_000784"/>
<dbReference type="KEGG" id="samy:DB32_000784"/>
<keyword evidence="2" id="KW-1185">Reference proteome</keyword>
<dbReference type="InterPro" id="IPR012334">
    <property type="entry name" value="Pectin_lyas_fold"/>
</dbReference>
<dbReference type="RefSeq" id="WP_157068692.1">
    <property type="nucleotide sequence ID" value="NZ_CP011125.1"/>
</dbReference>
<evidence type="ECO:0000313" key="1">
    <source>
        <dbReference type="EMBL" id="AKF03635.1"/>
    </source>
</evidence>
<dbReference type="EMBL" id="CP011125">
    <property type="protein sequence ID" value="AKF03635.1"/>
    <property type="molecule type" value="Genomic_DNA"/>
</dbReference>
<accession>A0A0F6YGG0</accession>
<proteinExistence type="predicted"/>
<evidence type="ECO:0000313" key="2">
    <source>
        <dbReference type="Proteomes" id="UP000034883"/>
    </source>
</evidence>
<dbReference type="AlphaFoldDB" id="A0A0F6YGG0"/>
<gene>
    <name evidence="1" type="ORF">DB32_000784</name>
</gene>
<dbReference type="SUPFAM" id="SSF51126">
    <property type="entry name" value="Pectin lyase-like"/>
    <property type="match status" value="1"/>
</dbReference>
<dbReference type="InterPro" id="IPR006626">
    <property type="entry name" value="PbH1"/>
</dbReference>
<name>A0A0F6YGG0_9BACT</name>